<dbReference type="Pfam" id="PF00595">
    <property type="entry name" value="PDZ"/>
    <property type="match status" value="6"/>
</dbReference>
<dbReference type="GO" id="GO:0005737">
    <property type="term" value="C:cytoplasm"/>
    <property type="evidence" value="ECO:0007669"/>
    <property type="project" value="UniProtKB-SubCell"/>
</dbReference>
<dbReference type="Gene3D" id="2.30.42.10">
    <property type="match status" value="7"/>
</dbReference>
<dbReference type="FunFam" id="2.30.42.10:FF:000021">
    <property type="entry name" value="Glutamate receptor interacting protein 1"/>
    <property type="match status" value="1"/>
</dbReference>
<keyword evidence="2" id="KW-0963">Cytoplasm</keyword>
<dbReference type="InterPro" id="IPR036034">
    <property type="entry name" value="PDZ_sf"/>
</dbReference>
<feature type="region of interest" description="Disordered" evidence="4">
    <location>
        <begin position="812"/>
        <end position="858"/>
    </location>
</feature>
<evidence type="ECO:0000259" key="5">
    <source>
        <dbReference type="PROSITE" id="PS50106"/>
    </source>
</evidence>
<accession>A0A6I8SRZ3</accession>
<evidence type="ECO:0000256" key="4">
    <source>
        <dbReference type="SAM" id="MobiDB-lite"/>
    </source>
</evidence>
<dbReference type="InterPro" id="IPR041489">
    <property type="entry name" value="PDZ_6"/>
</dbReference>
<dbReference type="AlphaFoldDB" id="A0A6I8SRZ3"/>
<feature type="domain" description="PDZ" evidence="5">
    <location>
        <begin position="880"/>
        <end position="962"/>
    </location>
</feature>
<dbReference type="FunFam" id="2.30.42.10:FF:000022">
    <property type="entry name" value="Glutamate receptor interacting protein 1"/>
    <property type="match status" value="1"/>
</dbReference>
<feature type="domain" description="PDZ" evidence="5">
    <location>
        <begin position="252"/>
        <end position="336"/>
    </location>
</feature>
<dbReference type="GeneTree" id="ENSGT00940000158692"/>
<dbReference type="CDD" id="cd06685">
    <property type="entry name" value="PDZ7_GRIP1-2-like"/>
    <property type="match status" value="1"/>
</dbReference>
<dbReference type="CDD" id="cd06683">
    <property type="entry name" value="PDZ6_GRIP1-2-like"/>
    <property type="match status" value="1"/>
</dbReference>
<dbReference type="PROSITE" id="PS50106">
    <property type="entry name" value="PDZ"/>
    <property type="match status" value="7"/>
</dbReference>
<dbReference type="SUPFAM" id="SSF50156">
    <property type="entry name" value="PDZ domain-like"/>
    <property type="match status" value="7"/>
</dbReference>
<dbReference type="CDD" id="cd06681">
    <property type="entry name" value="PDZ2_GRIP1-2-like"/>
    <property type="match status" value="1"/>
</dbReference>
<evidence type="ECO:0000256" key="2">
    <source>
        <dbReference type="ARBA" id="ARBA00022490"/>
    </source>
</evidence>
<evidence type="ECO:0000313" key="6">
    <source>
        <dbReference type="Ensembl" id="ENSXETP00000097549"/>
    </source>
</evidence>
<feature type="region of interest" description="Disordered" evidence="4">
    <location>
        <begin position="732"/>
        <end position="778"/>
    </location>
</feature>
<dbReference type="FunFam" id="2.30.42.10:FF:000031">
    <property type="entry name" value="Glutamate receptor interacting protein 1"/>
    <property type="match status" value="1"/>
</dbReference>
<feature type="region of interest" description="Disordered" evidence="4">
    <location>
        <begin position="15"/>
        <end position="36"/>
    </location>
</feature>
<dbReference type="FunFam" id="2.30.42.10:FF:000035">
    <property type="entry name" value="Glutamate receptor interacting protein 1"/>
    <property type="match status" value="1"/>
</dbReference>
<dbReference type="CDD" id="cd06684">
    <property type="entry name" value="PDZ3_GRIP1-2-like"/>
    <property type="match status" value="1"/>
</dbReference>
<feature type="compositionally biased region" description="Polar residues" evidence="4">
    <location>
        <begin position="812"/>
        <end position="833"/>
    </location>
</feature>
<comment type="subcellular location">
    <subcellularLocation>
        <location evidence="1">Cytoplasm</location>
    </subcellularLocation>
</comment>
<name>A0A6I8SRZ3_XENTR</name>
<dbReference type="PANTHER" id="PTHR46227">
    <property type="entry name" value="GLUTAMATE RECEPTOR-INTERACTING PROTEIN GRIP"/>
    <property type="match status" value="1"/>
</dbReference>
<feature type="domain" description="PDZ" evidence="5">
    <location>
        <begin position="469"/>
        <end position="554"/>
    </location>
</feature>
<reference evidence="6" key="2">
    <citation type="submission" date="2020-05" db="UniProtKB">
        <authorList>
            <consortium name="Ensembl"/>
        </authorList>
    </citation>
    <scope>IDENTIFICATION</scope>
</reference>
<gene>
    <name evidence="6" type="primary">grip1</name>
</gene>
<dbReference type="InterPro" id="IPR043545">
    <property type="entry name" value="GRIP1/2"/>
</dbReference>
<dbReference type="PANTHER" id="PTHR46227:SF3">
    <property type="entry name" value="GLUTAMATE RECEPTOR-INTERACTING PROTEIN 1"/>
    <property type="match status" value="1"/>
</dbReference>
<keyword evidence="3" id="KW-0677">Repeat</keyword>
<dbReference type="FunFam" id="2.30.42.10:FF:000025">
    <property type="entry name" value="Glutamate receptor interacting protein 1"/>
    <property type="match status" value="1"/>
</dbReference>
<dbReference type="FunFam" id="2.30.42.10:FF:000023">
    <property type="entry name" value="Glutamate receptor interacting protein 1"/>
    <property type="match status" value="1"/>
</dbReference>
<dbReference type="CDD" id="cd06687">
    <property type="entry name" value="PDZ1_GRIP1-2-like"/>
    <property type="match status" value="1"/>
</dbReference>
<dbReference type="Pfam" id="PF17820">
    <property type="entry name" value="PDZ_6"/>
    <property type="match status" value="1"/>
</dbReference>
<protein>
    <submittedName>
        <fullName evidence="6">Glutamate receptor interacting protein 1</fullName>
    </submittedName>
</protein>
<feature type="domain" description="PDZ" evidence="5">
    <location>
        <begin position="569"/>
        <end position="651"/>
    </location>
</feature>
<proteinExistence type="predicted"/>
<dbReference type="SMART" id="SM00228">
    <property type="entry name" value="PDZ"/>
    <property type="match status" value="7"/>
</dbReference>
<feature type="compositionally biased region" description="Polar residues" evidence="4">
    <location>
        <begin position="840"/>
        <end position="850"/>
    </location>
</feature>
<feature type="domain" description="PDZ" evidence="5">
    <location>
        <begin position="53"/>
        <end position="136"/>
    </location>
</feature>
<dbReference type="Bgee" id="ENSXETG00000007324">
    <property type="expression patterns" value="Expressed in brain and 14 other cell types or tissues"/>
</dbReference>
<dbReference type="CDD" id="cd06686">
    <property type="entry name" value="PDZ4_GRIP1-2-like"/>
    <property type="match status" value="1"/>
</dbReference>
<dbReference type="CDD" id="cd06682">
    <property type="entry name" value="PDZ5_GRIP1-2-like"/>
    <property type="match status" value="1"/>
</dbReference>
<dbReference type="Xenbase" id="XB-GENE-853011">
    <property type="gene designation" value="grip1"/>
</dbReference>
<evidence type="ECO:0000256" key="1">
    <source>
        <dbReference type="ARBA" id="ARBA00004496"/>
    </source>
</evidence>
<feature type="domain" description="PDZ" evidence="5">
    <location>
        <begin position="368"/>
        <end position="443"/>
    </location>
</feature>
<dbReference type="FunFam" id="2.30.42.10:FF:000034">
    <property type="entry name" value="Glutamate receptor interacting protein 1"/>
    <property type="match status" value="1"/>
</dbReference>
<sequence>MPGWKKNIPICLQAEQERDEGPYTKSATPSKAPDGALAVRRQSITEEFKGSTIVELMKKEGTTLGLTVSGGIDKDGKPRVSNLRQGGIAARSDQLNVGDYIKAVNGINLTKFRHDEIISLLKNVGERVVLEVEYELPPVSIQGTGVIFKTVEVTLHKEGNTFGFVIRGGAHEDRNKSRPIVITCVRPGGPADREGTIKPGDRLLSVDGIRLHGTTHAEAMSILKQCGQEATLLIEYDVSVMDTVSSASGPLLVEVAKTPGSNLGVALTTSMYYNKQVIVIDKIKSASIADRCGALHIGDHILSVDGTSMEYCTLAEATQLLASTSEHVKLEILPYHQTRLALKGPDHVSLASSTVGLAGQVVHTESTEVVLTADPVLGFGIQLQGSVFATETLSSPPLISYIDADSPAERCGILQVGDRVIAINGVQTEDSTFEEANQLLRDSTIAGKVTLEIEFDVAESVIPSSGTFHVKLPKKHNVELGITISSPSTRKTGDPLVISDIKKGSVAHRTGTLELGDKLLAIDNIRLDNCSMEDAVQILQQCEELVKLKIRKDEDNSDEQESSGAIIYTVELKRYGGPLGITISGTEEPFDPIIISSLTKGGLAERTGAIHIGDRILAINSNSLKGKPLSEAIHLLQMAGETVTLKIKKQTDATSPKLSSGRISELCDAEDETPVTQKSSNLSDIYSTAVPSVDSAVESWDGSAADTAYGSQGPNFQASGFSFNAYEWRNPKQKGSLSPLNRPRNNHFHDTGLSDDEWDRPTTSGYTGGPEGPDGEQEENFWSQALEDLETCGQSGILRELEATIMSGSTLSLNHENSQPRGQLGRQASFQEKSSGRPHYSQSIRSNTLPSDVGRKSVSMRKIKQEIKDIMSPTPVELHKVSLFKDSDREDFGFSVADGLLEKGVYVKNIRPNGPGDIAGLKPYDRLLQVNHVRTRDFDCCLVVPLIAESGNKLELVISRNPVASQKDPLDGQNLSVQEWTDHNTFSQSTSSRLASMDMRDSINTL</sequence>
<dbReference type="Ensembl" id="ENSXETT00000095566">
    <property type="protein sequence ID" value="ENSXETP00000097549"/>
    <property type="gene ID" value="ENSXETG00000007324"/>
</dbReference>
<organism evidence="6">
    <name type="scientific">Xenopus tropicalis</name>
    <name type="common">Western clawed frog</name>
    <name type="synonym">Silurana tropicalis</name>
    <dbReference type="NCBI Taxonomy" id="8364"/>
    <lineage>
        <taxon>Eukaryota</taxon>
        <taxon>Metazoa</taxon>
        <taxon>Chordata</taxon>
        <taxon>Craniata</taxon>
        <taxon>Vertebrata</taxon>
        <taxon>Euteleostomi</taxon>
        <taxon>Amphibia</taxon>
        <taxon>Batrachia</taxon>
        <taxon>Anura</taxon>
        <taxon>Pipoidea</taxon>
        <taxon>Pipidae</taxon>
        <taxon>Xenopodinae</taxon>
        <taxon>Xenopus</taxon>
        <taxon>Silurana</taxon>
    </lineage>
</organism>
<reference evidence="6" key="1">
    <citation type="journal article" date="2010" name="Science">
        <title>The genome of the Western clawed frog Xenopus tropicalis.</title>
        <authorList>
            <person name="Hellsten U."/>
            <person name="Harland R.M."/>
            <person name="Gilchrist M.J."/>
            <person name="Hendrix D."/>
            <person name="Jurka J."/>
            <person name="Kapitonov V."/>
            <person name="Ovcharenko I."/>
            <person name="Putnam N.H."/>
            <person name="Shu S."/>
            <person name="Taher L."/>
            <person name="Blitz I.L."/>
            <person name="Blumberg B."/>
            <person name="Dichmann D.S."/>
            <person name="Dubchak I."/>
            <person name="Amaya E."/>
            <person name="Detter J.C."/>
            <person name="Fletcher R."/>
            <person name="Gerhard D.S."/>
            <person name="Goodstein D."/>
            <person name="Graves T."/>
            <person name="Grigoriev I.V."/>
            <person name="Grimwood J."/>
            <person name="Kawashima T."/>
            <person name="Lindquist E."/>
            <person name="Lucas S.M."/>
            <person name="Mead P.E."/>
            <person name="Mitros T."/>
            <person name="Ogino H."/>
            <person name="Ohta Y."/>
            <person name="Poliakov A.V."/>
            <person name="Pollet N."/>
            <person name="Robert J."/>
            <person name="Salamov A."/>
            <person name="Sater A.K."/>
            <person name="Schmutz J."/>
            <person name="Terry A."/>
            <person name="Vize P.D."/>
            <person name="Warren W.C."/>
            <person name="Wells D."/>
            <person name="Wills A."/>
            <person name="Wilson R.K."/>
            <person name="Zimmerman L.B."/>
            <person name="Zorn A.M."/>
            <person name="Grainger R."/>
            <person name="Grammer T."/>
            <person name="Khokha M.K."/>
            <person name="Richardson P.M."/>
            <person name="Rokhsar D.S."/>
        </authorList>
    </citation>
    <scope>NUCLEOTIDE SEQUENCE [LARGE SCALE GENOMIC DNA]</scope>
    <source>
        <strain evidence="6">Nigerian</strain>
    </source>
</reference>
<feature type="domain" description="PDZ" evidence="5">
    <location>
        <begin position="150"/>
        <end position="238"/>
    </location>
</feature>
<evidence type="ECO:0000256" key="3">
    <source>
        <dbReference type="ARBA" id="ARBA00022737"/>
    </source>
</evidence>
<dbReference type="InterPro" id="IPR001478">
    <property type="entry name" value="PDZ"/>
</dbReference>